<dbReference type="InterPro" id="IPR032675">
    <property type="entry name" value="LRR_dom_sf"/>
</dbReference>
<dbReference type="Pfam" id="PF08263">
    <property type="entry name" value="LRRNT_2"/>
    <property type="match status" value="1"/>
</dbReference>
<dbReference type="SMART" id="SM00220">
    <property type="entry name" value="S_TKc"/>
    <property type="match status" value="1"/>
</dbReference>
<evidence type="ECO:0000256" key="1">
    <source>
        <dbReference type="ARBA" id="ARBA00004370"/>
    </source>
</evidence>
<organism evidence="16 17">
    <name type="scientific">Zingiber officinale</name>
    <name type="common">Ginger</name>
    <name type="synonym">Amomum zingiber</name>
    <dbReference type="NCBI Taxonomy" id="94328"/>
    <lineage>
        <taxon>Eukaryota</taxon>
        <taxon>Viridiplantae</taxon>
        <taxon>Streptophyta</taxon>
        <taxon>Embryophyta</taxon>
        <taxon>Tracheophyta</taxon>
        <taxon>Spermatophyta</taxon>
        <taxon>Magnoliopsida</taxon>
        <taxon>Liliopsida</taxon>
        <taxon>Zingiberales</taxon>
        <taxon>Zingiberaceae</taxon>
        <taxon>Zingiber</taxon>
    </lineage>
</organism>
<dbReference type="GO" id="GO:0005524">
    <property type="term" value="F:ATP binding"/>
    <property type="evidence" value="ECO:0007669"/>
    <property type="project" value="UniProtKB-KW"/>
</dbReference>
<dbReference type="Gene3D" id="3.80.10.10">
    <property type="entry name" value="Ribonuclease Inhibitor"/>
    <property type="match status" value="1"/>
</dbReference>
<protein>
    <recommendedName>
        <fullName evidence="15">Protein kinase domain-containing protein</fullName>
    </recommendedName>
</protein>
<dbReference type="PANTHER" id="PTHR48007:SF49">
    <property type="entry name" value="OS08G0521200 PROTEIN"/>
    <property type="match status" value="1"/>
</dbReference>
<dbReference type="InterPro" id="IPR011009">
    <property type="entry name" value="Kinase-like_dom_sf"/>
</dbReference>
<evidence type="ECO:0000313" key="16">
    <source>
        <dbReference type="EMBL" id="KAG6507867.1"/>
    </source>
</evidence>
<evidence type="ECO:0000256" key="14">
    <source>
        <dbReference type="SAM" id="SignalP"/>
    </source>
</evidence>
<dbReference type="FunFam" id="3.30.200.20:FF:000307">
    <property type="entry name" value="pollen receptor-like kinase 1"/>
    <property type="match status" value="1"/>
</dbReference>
<dbReference type="FunFam" id="3.80.10.10:FF:000400">
    <property type="entry name" value="Nuclear pore complex protein NUP107"/>
    <property type="match status" value="1"/>
</dbReference>
<evidence type="ECO:0000256" key="10">
    <source>
        <dbReference type="ARBA" id="ARBA00023136"/>
    </source>
</evidence>
<reference evidence="16 17" key="1">
    <citation type="submission" date="2020-08" db="EMBL/GenBank/DDBJ databases">
        <title>Plant Genome Project.</title>
        <authorList>
            <person name="Zhang R.-G."/>
        </authorList>
    </citation>
    <scope>NUCLEOTIDE SEQUENCE [LARGE SCALE GENOMIC DNA]</scope>
    <source>
        <tissue evidence="16">Rhizome</tissue>
    </source>
</reference>
<sequence>MEGHGRRPQPILVVLLFVLARRALTSPDADVLLTFKATITDASAALATWRPDSEPCVGKVTKWTGVICDGDGSVVGLRLENMNLAGVIDVGPLAALPRLRSFSVMNNGFAGTMPEFGKLTSLKSVYLSTNKFSGVLPDAAFSGMGWLKKLYLSRNQFTGSIPASVAGLPRLLELGLDSNEFSGAIPEFRSKELKMVNLSNNNLEGNIPENLRKMDATLFAGHAPTNLNSFPSLLLIFNFPEKYLIHVEIHLYNQPIKRMNLFILHNLVFNVGNKGLCGEPLQVSCSSTSPLPSPSSSSSHSSRLVLALEIGIGLLLVIIVVVGLAVRSRSAKNRDELPTKKNPAKSTKRTKEESMEEGSTHSTTSSTGSNARRKAMKESEQGRLIFVREGMGRFELQDLLKSSAEVLGTGSFVTSYKASLTDGTPMVVKRFRNMNKMGKEDFDEHMRRLGRLSHPNLLPLVAYYYRKDEKLLVTGYVAKRSLADLLHGKEQTTSIDWSTRLKIVKGVARGLNYLYEELQMLLVPHGDLKSTNVLLSDSFVPLLTDFAFVPVMNQSHAAQFMAAFKCPEYRQHEKTSKKSDIWSLGMLILEIVTGKLPSAELQKEKGEVDLPNWVRSVDREEWRSEVVDSGMKATAQGQEEMLKLLQIGLDCCEEDAERRCELEETLDRIEALKEEGNGGDLSLIDID</sequence>
<keyword evidence="5 14" id="KW-0732">Signal</keyword>
<dbReference type="EMBL" id="JACMSC010000009">
    <property type="protein sequence ID" value="KAG6507867.1"/>
    <property type="molecule type" value="Genomic_DNA"/>
</dbReference>
<comment type="caution">
    <text evidence="16">The sequence shown here is derived from an EMBL/GenBank/DDBJ whole genome shotgun (WGS) entry which is preliminary data.</text>
</comment>
<comment type="similarity">
    <text evidence="2">Belongs to the protein kinase superfamily. Ser/Thr protein kinase family.</text>
</comment>
<keyword evidence="17" id="KW-1185">Reference proteome</keyword>
<proteinExistence type="inferred from homology"/>
<keyword evidence="6" id="KW-0677">Repeat</keyword>
<dbReference type="Pfam" id="PF00560">
    <property type="entry name" value="LRR_1"/>
    <property type="match status" value="1"/>
</dbReference>
<accession>A0A8J5GJK6</accession>
<evidence type="ECO:0000256" key="2">
    <source>
        <dbReference type="ARBA" id="ARBA00008684"/>
    </source>
</evidence>
<dbReference type="InterPro" id="IPR001611">
    <property type="entry name" value="Leu-rich_rpt"/>
</dbReference>
<evidence type="ECO:0000256" key="12">
    <source>
        <dbReference type="SAM" id="MobiDB-lite"/>
    </source>
</evidence>
<evidence type="ECO:0000256" key="9">
    <source>
        <dbReference type="ARBA" id="ARBA00022989"/>
    </source>
</evidence>
<dbReference type="PROSITE" id="PS00108">
    <property type="entry name" value="PROTEIN_KINASE_ST"/>
    <property type="match status" value="1"/>
</dbReference>
<evidence type="ECO:0000256" key="8">
    <source>
        <dbReference type="ARBA" id="ARBA00022840"/>
    </source>
</evidence>
<dbReference type="Pfam" id="PF00069">
    <property type="entry name" value="Pkinase"/>
    <property type="match status" value="1"/>
</dbReference>
<keyword evidence="8" id="KW-0067">ATP-binding</keyword>
<evidence type="ECO:0000256" key="5">
    <source>
        <dbReference type="ARBA" id="ARBA00022729"/>
    </source>
</evidence>
<dbReference type="InterPro" id="IPR008271">
    <property type="entry name" value="Ser/Thr_kinase_AS"/>
</dbReference>
<evidence type="ECO:0000256" key="6">
    <source>
        <dbReference type="ARBA" id="ARBA00022737"/>
    </source>
</evidence>
<dbReference type="InterPro" id="IPR000719">
    <property type="entry name" value="Prot_kinase_dom"/>
</dbReference>
<dbReference type="Gene3D" id="3.30.200.20">
    <property type="entry name" value="Phosphorylase Kinase, domain 1"/>
    <property type="match status" value="1"/>
</dbReference>
<keyword evidence="3" id="KW-0433">Leucine-rich repeat</keyword>
<dbReference type="SUPFAM" id="SSF56112">
    <property type="entry name" value="Protein kinase-like (PK-like)"/>
    <property type="match status" value="1"/>
</dbReference>
<evidence type="ECO:0000256" key="13">
    <source>
        <dbReference type="SAM" id="Phobius"/>
    </source>
</evidence>
<gene>
    <name evidence="16" type="ORF">ZIOFF_033220</name>
</gene>
<feature type="signal peptide" evidence="14">
    <location>
        <begin position="1"/>
        <end position="25"/>
    </location>
</feature>
<feature type="region of interest" description="Disordered" evidence="12">
    <location>
        <begin position="332"/>
        <end position="377"/>
    </location>
</feature>
<evidence type="ECO:0000259" key="15">
    <source>
        <dbReference type="PROSITE" id="PS50011"/>
    </source>
</evidence>
<evidence type="ECO:0000256" key="4">
    <source>
        <dbReference type="ARBA" id="ARBA00022692"/>
    </source>
</evidence>
<dbReference type="InterPro" id="IPR013210">
    <property type="entry name" value="LRR_N_plant-typ"/>
</dbReference>
<dbReference type="PANTHER" id="PTHR48007">
    <property type="entry name" value="LEUCINE-RICH REPEAT RECEPTOR-LIKE PROTEIN KINASE PXC1"/>
    <property type="match status" value="1"/>
</dbReference>
<evidence type="ECO:0000256" key="11">
    <source>
        <dbReference type="ARBA" id="ARBA00023180"/>
    </source>
</evidence>
<keyword evidence="10 13" id="KW-0472">Membrane</keyword>
<dbReference type="Pfam" id="PF13855">
    <property type="entry name" value="LRR_8"/>
    <property type="match status" value="1"/>
</dbReference>
<keyword evidence="7" id="KW-0547">Nucleotide-binding</keyword>
<dbReference type="AlphaFoldDB" id="A0A8J5GJK6"/>
<feature type="transmembrane region" description="Helical" evidence="13">
    <location>
        <begin position="304"/>
        <end position="326"/>
    </location>
</feature>
<comment type="subcellular location">
    <subcellularLocation>
        <location evidence="1">Membrane</location>
    </subcellularLocation>
</comment>
<evidence type="ECO:0000313" key="17">
    <source>
        <dbReference type="Proteomes" id="UP000734854"/>
    </source>
</evidence>
<feature type="chain" id="PRO_5035284662" description="Protein kinase domain-containing protein" evidence="14">
    <location>
        <begin position="26"/>
        <end position="687"/>
    </location>
</feature>
<evidence type="ECO:0000256" key="7">
    <source>
        <dbReference type="ARBA" id="ARBA00022741"/>
    </source>
</evidence>
<feature type="domain" description="Protein kinase" evidence="15">
    <location>
        <begin position="401"/>
        <end position="672"/>
    </location>
</feature>
<dbReference type="Proteomes" id="UP000734854">
    <property type="component" value="Unassembled WGS sequence"/>
</dbReference>
<name>A0A8J5GJK6_ZINOF</name>
<evidence type="ECO:0000256" key="3">
    <source>
        <dbReference type="ARBA" id="ARBA00022614"/>
    </source>
</evidence>
<dbReference type="InterPro" id="IPR046959">
    <property type="entry name" value="PRK1-6/SRF4-like"/>
</dbReference>
<dbReference type="GO" id="GO:0004672">
    <property type="term" value="F:protein kinase activity"/>
    <property type="evidence" value="ECO:0007669"/>
    <property type="project" value="InterPro"/>
</dbReference>
<dbReference type="PROSITE" id="PS50011">
    <property type="entry name" value="PROTEIN_KINASE_DOM"/>
    <property type="match status" value="1"/>
</dbReference>
<keyword evidence="4 13" id="KW-0812">Transmembrane</keyword>
<dbReference type="Gene3D" id="1.10.510.10">
    <property type="entry name" value="Transferase(Phosphotransferase) domain 1"/>
    <property type="match status" value="1"/>
</dbReference>
<dbReference type="SUPFAM" id="SSF52058">
    <property type="entry name" value="L domain-like"/>
    <property type="match status" value="1"/>
</dbReference>
<feature type="compositionally biased region" description="Low complexity" evidence="12">
    <location>
        <begin position="360"/>
        <end position="369"/>
    </location>
</feature>
<keyword evidence="11" id="KW-0325">Glycoprotein</keyword>
<keyword evidence="9 13" id="KW-1133">Transmembrane helix</keyword>
<dbReference type="GO" id="GO:0016020">
    <property type="term" value="C:membrane"/>
    <property type="evidence" value="ECO:0007669"/>
    <property type="project" value="UniProtKB-SubCell"/>
</dbReference>